<reference evidence="2 3" key="1">
    <citation type="journal article" date="2016" name="Mol. Biol. Evol.">
        <title>Comparative Genomics of Early-Diverging Mushroom-Forming Fungi Provides Insights into the Origins of Lignocellulose Decay Capabilities.</title>
        <authorList>
            <person name="Nagy L.G."/>
            <person name="Riley R."/>
            <person name="Tritt A."/>
            <person name="Adam C."/>
            <person name="Daum C."/>
            <person name="Floudas D."/>
            <person name="Sun H."/>
            <person name="Yadav J.S."/>
            <person name="Pangilinan J."/>
            <person name="Larsson K.H."/>
            <person name="Matsuura K."/>
            <person name="Barry K."/>
            <person name="Labutti K."/>
            <person name="Kuo R."/>
            <person name="Ohm R.A."/>
            <person name="Bhattacharya S.S."/>
            <person name="Shirouzu T."/>
            <person name="Yoshinaga Y."/>
            <person name="Martin F.M."/>
            <person name="Grigoriev I.V."/>
            <person name="Hibbett D.S."/>
        </authorList>
    </citation>
    <scope>NUCLEOTIDE SEQUENCE [LARGE SCALE GENOMIC DNA]</scope>
    <source>
        <strain evidence="2 3">HHB12733</strain>
    </source>
</reference>
<dbReference type="EMBL" id="KV424068">
    <property type="protein sequence ID" value="KZT52383.1"/>
    <property type="molecule type" value="Genomic_DNA"/>
</dbReference>
<feature type="compositionally biased region" description="Polar residues" evidence="1">
    <location>
        <begin position="427"/>
        <end position="438"/>
    </location>
</feature>
<evidence type="ECO:0000313" key="2">
    <source>
        <dbReference type="EMBL" id="KZT52383.1"/>
    </source>
</evidence>
<feature type="compositionally biased region" description="Basic and acidic residues" evidence="1">
    <location>
        <begin position="351"/>
        <end position="363"/>
    </location>
</feature>
<feature type="compositionally biased region" description="Basic and acidic residues" evidence="1">
    <location>
        <begin position="91"/>
        <end position="101"/>
    </location>
</feature>
<evidence type="ECO:0000313" key="3">
    <source>
        <dbReference type="Proteomes" id="UP000076842"/>
    </source>
</evidence>
<feature type="compositionally biased region" description="Low complexity" evidence="1">
    <location>
        <begin position="7"/>
        <end position="25"/>
    </location>
</feature>
<keyword evidence="3" id="KW-1185">Reference proteome</keyword>
<feature type="region of interest" description="Disordered" evidence="1">
    <location>
        <begin position="90"/>
        <end position="161"/>
    </location>
</feature>
<evidence type="ECO:0000256" key="1">
    <source>
        <dbReference type="SAM" id="MobiDB-lite"/>
    </source>
</evidence>
<feature type="region of interest" description="Disordered" evidence="1">
    <location>
        <begin position="223"/>
        <end position="514"/>
    </location>
</feature>
<gene>
    <name evidence="2" type="ORF">CALCODRAFT_502390</name>
</gene>
<dbReference type="AlphaFoldDB" id="A0A165DA88"/>
<feature type="compositionally biased region" description="Polar residues" evidence="1">
    <location>
        <begin position="473"/>
        <end position="482"/>
    </location>
</feature>
<feature type="compositionally biased region" description="Low complexity" evidence="1">
    <location>
        <begin position="118"/>
        <end position="133"/>
    </location>
</feature>
<dbReference type="InParanoid" id="A0A165DA88"/>
<dbReference type="Proteomes" id="UP000076842">
    <property type="component" value="Unassembled WGS sequence"/>
</dbReference>
<proteinExistence type="predicted"/>
<feature type="compositionally biased region" description="Polar residues" evidence="1">
    <location>
        <begin position="148"/>
        <end position="159"/>
    </location>
</feature>
<feature type="region of interest" description="Disordered" evidence="1">
    <location>
        <begin position="1"/>
        <end position="35"/>
    </location>
</feature>
<dbReference type="STRING" id="1353952.A0A165DA88"/>
<feature type="compositionally biased region" description="Pro residues" evidence="1">
    <location>
        <begin position="487"/>
        <end position="497"/>
    </location>
</feature>
<feature type="compositionally biased region" description="Acidic residues" evidence="1">
    <location>
        <begin position="248"/>
        <end position="257"/>
    </location>
</feature>
<dbReference type="OrthoDB" id="5563539at2759"/>
<feature type="compositionally biased region" description="Low complexity" evidence="1">
    <location>
        <begin position="324"/>
        <end position="343"/>
    </location>
</feature>
<sequence>MHFGELAGADSSPGSGSGSNTSLTASDRRPDDGKKHISFNTFVEQCVAYPPEQGSPKGRGMFIDHVGGMRPVDVDMMDEDEYDYAWAQTQNHERDMGYDRDHEDDDYLTFKTKRRGEPPVASSSSSASSSPSAITPLGPGARPAPIRNDSTSSATSQPLTIRKIAPTVLKSTGNFPSPSPALVCVLPPGIAIDGIAPAQTGPLSPGYISQGYDDLPLQRTEKEREVQLRGGRTTWRGRAGESSNGGIMEEDELEDDNDAMHIDYFSVQPQRSHGHHYQPQADYGVGQEYVSDTRGSRGRQQVQSPGNVVVSSPVGARRHSNGAVSGRGRSGSGSSVQSPVSPRAGPSSKSILKDRPVGQERRLGRTGTSSPQPVAGDVPRGRSSTRSPPEERDQRAAAATVSLAIPSGSSSSSSSNNSSLSPRVTRGRQSASTSSLPNTPVGPTPTSLRARGPGVTIDTSPTMSFSLAGRGSGSPTSQTSSHGFPSPADPNPSPPMSIPMSGGGLHRSTSGSNVRMLAGEDGLLSRAAGAVSRGFGALWGSPEAAIAASAERR</sequence>
<organism evidence="2 3">
    <name type="scientific">Calocera cornea HHB12733</name>
    <dbReference type="NCBI Taxonomy" id="1353952"/>
    <lineage>
        <taxon>Eukaryota</taxon>
        <taxon>Fungi</taxon>
        <taxon>Dikarya</taxon>
        <taxon>Basidiomycota</taxon>
        <taxon>Agaricomycotina</taxon>
        <taxon>Dacrymycetes</taxon>
        <taxon>Dacrymycetales</taxon>
        <taxon>Dacrymycetaceae</taxon>
        <taxon>Calocera</taxon>
    </lineage>
</organism>
<feature type="compositionally biased region" description="Low complexity" evidence="1">
    <location>
        <begin position="300"/>
        <end position="315"/>
    </location>
</feature>
<feature type="compositionally biased region" description="Low complexity" evidence="1">
    <location>
        <begin position="407"/>
        <end position="421"/>
    </location>
</feature>
<feature type="compositionally biased region" description="Basic and acidic residues" evidence="1">
    <location>
        <begin position="26"/>
        <end position="35"/>
    </location>
</feature>
<accession>A0A165DA88</accession>
<name>A0A165DA88_9BASI</name>
<protein>
    <submittedName>
        <fullName evidence="2">Uncharacterized protein</fullName>
    </submittedName>
</protein>